<accession>A0A9E8ZDD9</accession>
<dbReference type="FunFam" id="3.40.50.300:FF:000018">
    <property type="entry name" value="Cell division control 48"/>
    <property type="match status" value="1"/>
</dbReference>
<feature type="domain" description="AAA+ ATPase" evidence="6">
    <location>
        <begin position="386"/>
        <end position="524"/>
    </location>
</feature>
<keyword evidence="1" id="KW-0677">Repeat</keyword>
<dbReference type="InterPro" id="IPR003593">
    <property type="entry name" value="AAA+_ATPase"/>
</dbReference>
<keyword evidence="8" id="KW-1185">Reference proteome</keyword>
<evidence type="ECO:0000256" key="1">
    <source>
        <dbReference type="ARBA" id="ARBA00022737"/>
    </source>
</evidence>
<evidence type="ECO:0000256" key="3">
    <source>
        <dbReference type="ARBA" id="ARBA00022840"/>
    </source>
</evidence>
<evidence type="ECO:0000256" key="5">
    <source>
        <dbReference type="SAM" id="MobiDB-lite"/>
    </source>
</evidence>
<dbReference type="SUPFAM" id="SSF52540">
    <property type="entry name" value="P-loop containing nucleoside triphosphate hydrolases"/>
    <property type="match status" value="2"/>
</dbReference>
<reference evidence="7" key="1">
    <citation type="submission" date="2022-12" db="EMBL/GenBank/DDBJ databases">
        <title>Polyphasic identification of a Novel Hot-Spring Cyanobacterium Ocullathermofonsia sinensis gen nov. sp. nov. and Genomic Insights on its Adaptations to the Thermal Habitat.</title>
        <authorList>
            <person name="Daroch M."/>
            <person name="Tang J."/>
            <person name="Jiang Y."/>
        </authorList>
    </citation>
    <scope>NUCLEOTIDE SEQUENCE</scope>
    <source>
        <strain evidence="7">PKUAC-SCTA174</strain>
    </source>
</reference>
<dbReference type="Gene3D" id="3.40.50.300">
    <property type="entry name" value="P-loop containing nucleotide triphosphate hydrolases"/>
    <property type="match status" value="2"/>
</dbReference>
<dbReference type="InterPro" id="IPR003960">
    <property type="entry name" value="ATPase_AAA_CS"/>
</dbReference>
<gene>
    <name evidence="7" type="ORF">OXH18_03655</name>
</gene>
<dbReference type="CDD" id="cd19503">
    <property type="entry name" value="RecA-like_CDC48_NLV2_r1-like"/>
    <property type="match status" value="1"/>
</dbReference>
<organism evidence="7 8">
    <name type="scientific">Thermocoleostomius sinensis A174</name>
    <dbReference type="NCBI Taxonomy" id="2016057"/>
    <lineage>
        <taxon>Bacteria</taxon>
        <taxon>Bacillati</taxon>
        <taxon>Cyanobacteriota</taxon>
        <taxon>Cyanophyceae</taxon>
        <taxon>Oculatellales</taxon>
        <taxon>Oculatellaceae</taxon>
        <taxon>Thermocoleostomius</taxon>
    </lineage>
</organism>
<comment type="similarity">
    <text evidence="4">Belongs to the AAA ATPase family.</text>
</comment>
<feature type="domain" description="AAA+ ATPase" evidence="6">
    <location>
        <begin position="120"/>
        <end position="256"/>
    </location>
</feature>
<dbReference type="Pfam" id="PF00004">
    <property type="entry name" value="AAA"/>
    <property type="match status" value="2"/>
</dbReference>
<dbReference type="PROSITE" id="PS00674">
    <property type="entry name" value="AAA"/>
    <property type="match status" value="2"/>
</dbReference>
<dbReference type="PANTHER" id="PTHR23077:SF171">
    <property type="entry name" value="NUCLEAR VALOSIN-CONTAINING PROTEIN-LIKE"/>
    <property type="match status" value="1"/>
</dbReference>
<feature type="region of interest" description="Disordered" evidence="5">
    <location>
        <begin position="44"/>
        <end position="86"/>
    </location>
</feature>
<dbReference type="InterPro" id="IPR003959">
    <property type="entry name" value="ATPase_AAA_core"/>
</dbReference>
<sequence>MSDPFKELEEFLDFKRLEELVDERLEQLLDFVEEFEEQLGGGFGFDVQVKSRPKPPEPERPYSQPTATDTNQSTVATAPPAPPTTLKEVGGLSDVLQELRELVEIPLKRPKLLQSLGLEPARGVLLVGPPGTGKTLTARSLAEDLGVNYIAIVGPEIIGKYYGEAEARLRSLFEKAKRSAPCIIFIDEIDSLAPDRSNVEGEVEKRVVAQLLSLMDGFAALNGVIVLAATNRPEHLDPALRRPGRFDREVQFRVPDRNGRLEILRILTRSMPLDASVQLTNIADLAVGMVGADLKALCQKAAYLALRRQVPNLQTSVSSNLTINQTDFQQALKEIKPSVLRSVEVESPNVAWEAIGGLELVKQTLQESVEGALLYPELYQRAGAKAPRGILLWGPPGTGKTLLAKAVASQARANFIAVNGPELLSKWVGASEQAVRDLFTKARQAAPCVVFMDEIDSLAPARGSFQSDSGVSDRVVGQLLTELDGLQGCANVLLIGATNRPEALDPALLRAGRLDLQLKVDLPDLPSRLAILQVHNHDRPLTEAVYLAEWADRTEGWNGAELALLSNQAALQAIRRYRSQQHTDPTLLQITPEDFETAYQTLLTQRG</sequence>
<keyword evidence="2 4" id="KW-0547">Nucleotide-binding</keyword>
<dbReference type="GO" id="GO:0005524">
    <property type="term" value="F:ATP binding"/>
    <property type="evidence" value="ECO:0007669"/>
    <property type="project" value="UniProtKB-KW"/>
</dbReference>
<name>A0A9E8ZDD9_9CYAN</name>
<dbReference type="EMBL" id="CP113797">
    <property type="protein sequence ID" value="WAL61108.1"/>
    <property type="molecule type" value="Genomic_DNA"/>
</dbReference>
<dbReference type="AlphaFoldDB" id="A0A9E8ZDD9"/>
<dbReference type="FunFam" id="3.40.50.300:FF:000012">
    <property type="entry name" value="Transitional endoplasmic reticulum ATPase"/>
    <property type="match status" value="1"/>
</dbReference>
<dbReference type="RefSeq" id="WP_268611061.1">
    <property type="nucleotide sequence ID" value="NZ_CP113797.1"/>
</dbReference>
<proteinExistence type="inferred from homology"/>
<evidence type="ECO:0000259" key="6">
    <source>
        <dbReference type="SMART" id="SM00382"/>
    </source>
</evidence>
<dbReference type="PANTHER" id="PTHR23077">
    <property type="entry name" value="AAA-FAMILY ATPASE"/>
    <property type="match status" value="1"/>
</dbReference>
<protein>
    <submittedName>
        <fullName evidence="7">AAA family ATPase</fullName>
    </submittedName>
</protein>
<evidence type="ECO:0000256" key="4">
    <source>
        <dbReference type="RuleBase" id="RU003651"/>
    </source>
</evidence>
<dbReference type="InterPro" id="IPR027417">
    <property type="entry name" value="P-loop_NTPase"/>
</dbReference>
<dbReference type="Pfam" id="PF17862">
    <property type="entry name" value="AAA_lid_3"/>
    <property type="match status" value="2"/>
</dbReference>
<feature type="compositionally biased region" description="Polar residues" evidence="5">
    <location>
        <begin position="66"/>
        <end position="75"/>
    </location>
</feature>
<dbReference type="KEGG" id="tsin:OXH18_03655"/>
<keyword evidence="3 4" id="KW-0067">ATP-binding</keyword>
<dbReference type="InterPro" id="IPR041569">
    <property type="entry name" value="AAA_lid_3"/>
</dbReference>
<dbReference type="InterPro" id="IPR050168">
    <property type="entry name" value="AAA_ATPase_domain"/>
</dbReference>
<evidence type="ECO:0000313" key="7">
    <source>
        <dbReference type="EMBL" id="WAL61108.1"/>
    </source>
</evidence>
<dbReference type="GO" id="GO:0016887">
    <property type="term" value="F:ATP hydrolysis activity"/>
    <property type="evidence" value="ECO:0007669"/>
    <property type="project" value="InterPro"/>
</dbReference>
<evidence type="ECO:0000313" key="8">
    <source>
        <dbReference type="Proteomes" id="UP001163152"/>
    </source>
</evidence>
<dbReference type="Proteomes" id="UP001163152">
    <property type="component" value="Chromosome"/>
</dbReference>
<dbReference type="Gene3D" id="1.10.8.60">
    <property type="match status" value="2"/>
</dbReference>
<evidence type="ECO:0000256" key="2">
    <source>
        <dbReference type="ARBA" id="ARBA00022741"/>
    </source>
</evidence>
<dbReference type="SMART" id="SM00382">
    <property type="entry name" value="AAA"/>
    <property type="match status" value="2"/>
</dbReference>